<gene>
    <name evidence="2" type="ORF">M6B38_344060</name>
</gene>
<keyword evidence="1" id="KW-0812">Transmembrane</keyword>
<sequence length="104" mass="12171">MYSFHHHSLQQTYYILIKTWAHGSKPSPLPSRRLAPSSTLLLEITRSLKLVKYSHPYNFLYSTLSSSSPSNQLETNFNLFLALFCLLFSDFLVFGRVLYDFRYP</sequence>
<keyword evidence="3" id="KW-1185">Reference proteome</keyword>
<keyword evidence="1" id="KW-1133">Transmembrane helix</keyword>
<name>A0AAX6GVI4_IRIPA</name>
<evidence type="ECO:0000313" key="3">
    <source>
        <dbReference type="Proteomes" id="UP001140949"/>
    </source>
</evidence>
<reference evidence="2" key="2">
    <citation type="submission" date="2023-04" db="EMBL/GenBank/DDBJ databases">
        <authorList>
            <person name="Bruccoleri R.E."/>
            <person name="Oakeley E.J."/>
            <person name="Faust A.-M."/>
            <person name="Dessus-Babus S."/>
            <person name="Altorfer M."/>
            <person name="Burckhardt D."/>
            <person name="Oertli M."/>
            <person name="Naumann U."/>
            <person name="Petersen F."/>
            <person name="Wong J."/>
        </authorList>
    </citation>
    <scope>NUCLEOTIDE SEQUENCE</scope>
    <source>
        <strain evidence="2">GSM-AAB239-AS_SAM_17_03QT</strain>
        <tissue evidence="2">Leaf</tissue>
    </source>
</reference>
<feature type="transmembrane region" description="Helical" evidence="1">
    <location>
        <begin position="77"/>
        <end position="99"/>
    </location>
</feature>
<evidence type="ECO:0000313" key="2">
    <source>
        <dbReference type="EMBL" id="KAJ6832504.1"/>
    </source>
</evidence>
<evidence type="ECO:0000256" key="1">
    <source>
        <dbReference type="SAM" id="Phobius"/>
    </source>
</evidence>
<organism evidence="2 3">
    <name type="scientific">Iris pallida</name>
    <name type="common">Sweet iris</name>
    <dbReference type="NCBI Taxonomy" id="29817"/>
    <lineage>
        <taxon>Eukaryota</taxon>
        <taxon>Viridiplantae</taxon>
        <taxon>Streptophyta</taxon>
        <taxon>Embryophyta</taxon>
        <taxon>Tracheophyta</taxon>
        <taxon>Spermatophyta</taxon>
        <taxon>Magnoliopsida</taxon>
        <taxon>Liliopsida</taxon>
        <taxon>Asparagales</taxon>
        <taxon>Iridaceae</taxon>
        <taxon>Iridoideae</taxon>
        <taxon>Irideae</taxon>
        <taxon>Iris</taxon>
    </lineage>
</organism>
<keyword evidence="1" id="KW-0472">Membrane</keyword>
<dbReference type="Proteomes" id="UP001140949">
    <property type="component" value="Unassembled WGS sequence"/>
</dbReference>
<comment type="caution">
    <text evidence="2">The sequence shown here is derived from an EMBL/GenBank/DDBJ whole genome shotgun (WGS) entry which is preliminary data.</text>
</comment>
<accession>A0AAX6GVI4</accession>
<reference evidence="2" key="1">
    <citation type="journal article" date="2023" name="GigaByte">
        <title>Genome assembly of the bearded iris, Iris pallida Lam.</title>
        <authorList>
            <person name="Bruccoleri R.E."/>
            <person name="Oakeley E.J."/>
            <person name="Faust A.M.E."/>
            <person name="Altorfer M."/>
            <person name="Dessus-Babus S."/>
            <person name="Burckhardt D."/>
            <person name="Oertli M."/>
            <person name="Naumann U."/>
            <person name="Petersen F."/>
            <person name="Wong J."/>
        </authorList>
    </citation>
    <scope>NUCLEOTIDE SEQUENCE</scope>
    <source>
        <strain evidence="2">GSM-AAB239-AS_SAM_17_03QT</strain>
    </source>
</reference>
<dbReference type="AlphaFoldDB" id="A0AAX6GVI4"/>
<protein>
    <submittedName>
        <fullName evidence="2">Uncharacterized protein</fullName>
    </submittedName>
</protein>
<dbReference type="EMBL" id="JANAVB010016191">
    <property type="protein sequence ID" value="KAJ6832504.1"/>
    <property type="molecule type" value="Genomic_DNA"/>
</dbReference>
<proteinExistence type="predicted"/>